<feature type="domain" description="HECT" evidence="5">
    <location>
        <begin position="62"/>
        <end position="150"/>
    </location>
</feature>
<name>A0AAV8X876_9CUCU</name>
<evidence type="ECO:0000256" key="2">
    <source>
        <dbReference type="ARBA" id="ARBA00022786"/>
    </source>
</evidence>
<dbReference type="GO" id="GO:0016607">
    <property type="term" value="C:nuclear speck"/>
    <property type="evidence" value="ECO:0007669"/>
    <property type="project" value="TreeGrafter"/>
</dbReference>
<protein>
    <recommendedName>
        <fullName evidence="4">E3 ubiquitin-protein ligase</fullName>
        <ecNumber evidence="4">2.3.2.26</ecNumber>
    </recommendedName>
</protein>
<keyword evidence="1 4" id="KW-0808">Transferase</keyword>
<reference evidence="6" key="1">
    <citation type="journal article" date="2023" name="Insect Mol. Biol.">
        <title>Genome sequencing provides insights into the evolution of gene families encoding plant cell wall-degrading enzymes in longhorned beetles.</title>
        <authorList>
            <person name="Shin N.R."/>
            <person name="Okamura Y."/>
            <person name="Kirsch R."/>
            <person name="Pauchet Y."/>
        </authorList>
    </citation>
    <scope>NUCLEOTIDE SEQUENCE</scope>
    <source>
        <strain evidence="6">AMC_N1</strain>
    </source>
</reference>
<keyword evidence="7" id="KW-1185">Reference proteome</keyword>
<dbReference type="Gene3D" id="3.30.2160.10">
    <property type="entry name" value="Hect, E3 ligase catalytic domain"/>
    <property type="match status" value="1"/>
</dbReference>
<proteinExistence type="inferred from homology"/>
<dbReference type="GO" id="GO:0061630">
    <property type="term" value="F:ubiquitin protein ligase activity"/>
    <property type="evidence" value="ECO:0007669"/>
    <property type="project" value="UniProtKB-UniRule"/>
</dbReference>
<comment type="catalytic activity">
    <reaction evidence="4">
        <text>S-ubiquitinyl-[E2 ubiquitin-conjugating enzyme]-L-cysteine + [acceptor protein]-L-lysine = [E2 ubiquitin-conjugating enzyme]-L-cysteine + N(6)-ubiquitinyl-[acceptor protein]-L-lysine.</text>
        <dbReference type="EC" id="2.3.2.26"/>
    </reaction>
</comment>
<comment type="similarity">
    <text evidence="4">Belongs to the UPL family. K-HECT subfamily.</text>
</comment>
<evidence type="ECO:0000256" key="3">
    <source>
        <dbReference type="PROSITE-ProRule" id="PRU00104"/>
    </source>
</evidence>
<dbReference type="PROSITE" id="PS50237">
    <property type="entry name" value="HECT"/>
    <property type="match status" value="1"/>
</dbReference>
<evidence type="ECO:0000256" key="4">
    <source>
        <dbReference type="RuleBase" id="RU369009"/>
    </source>
</evidence>
<dbReference type="SUPFAM" id="SSF56204">
    <property type="entry name" value="Hect, E3 ligase catalytic domain"/>
    <property type="match status" value="1"/>
</dbReference>
<dbReference type="GO" id="GO:0009966">
    <property type="term" value="P:regulation of signal transduction"/>
    <property type="evidence" value="ECO:0007669"/>
    <property type="project" value="UniProtKB-ARBA"/>
</dbReference>
<organism evidence="6 7">
    <name type="scientific">Aromia moschata</name>
    <dbReference type="NCBI Taxonomy" id="1265417"/>
    <lineage>
        <taxon>Eukaryota</taxon>
        <taxon>Metazoa</taxon>
        <taxon>Ecdysozoa</taxon>
        <taxon>Arthropoda</taxon>
        <taxon>Hexapoda</taxon>
        <taxon>Insecta</taxon>
        <taxon>Pterygota</taxon>
        <taxon>Neoptera</taxon>
        <taxon>Endopterygota</taxon>
        <taxon>Coleoptera</taxon>
        <taxon>Polyphaga</taxon>
        <taxon>Cucujiformia</taxon>
        <taxon>Chrysomeloidea</taxon>
        <taxon>Cerambycidae</taxon>
        <taxon>Cerambycinae</taxon>
        <taxon>Callichromatini</taxon>
        <taxon>Aromia</taxon>
    </lineage>
</organism>
<dbReference type="PANTHER" id="PTHR45670">
    <property type="entry name" value="E3 UBIQUITIN-PROTEIN LIGASE TRIP12"/>
    <property type="match status" value="1"/>
</dbReference>
<dbReference type="Pfam" id="PF00632">
    <property type="entry name" value="HECT"/>
    <property type="match status" value="1"/>
</dbReference>
<keyword evidence="2 3" id="KW-0833">Ubl conjugation pathway</keyword>
<comment type="function">
    <text evidence="4">E3 ubiquitin-protein ligase which accepts ubiquitin from an E2 ubiquitin-conjugating enzyme in the form of a thioester and then directly transfers the ubiquitin to targeted substrates.</text>
</comment>
<sequence>MRELVKQKQIIMQDHSLAPEAKTHQIQNLCLTHSSGPVLLEDLALTFTYSPSSSVFGFTSVDLVNSGADIEVNIENVEEYAELTTQFCLDKGIARQLEAFYKGFSMVFPMEKLAAFSPDEMCMMLCGDQNPEWSRDDLINYTEPKLGYTKRQPRLFKIR</sequence>
<dbReference type="InterPro" id="IPR045322">
    <property type="entry name" value="HECTD1/TRIP12-like"/>
</dbReference>
<accession>A0AAV8X876</accession>
<dbReference type="InterPro" id="IPR035983">
    <property type="entry name" value="Hect_E3_ubiquitin_ligase"/>
</dbReference>
<evidence type="ECO:0000259" key="5">
    <source>
        <dbReference type="PROSITE" id="PS50237"/>
    </source>
</evidence>
<comment type="caution">
    <text evidence="6">The sequence shown here is derived from an EMBL/GenBank/DDBJ whole genome shotgun (WGS) entry which is preliminary data.</text>
</comment>
<comment type="pathway">
    <text evidence="4">Protein modification; protein ubiquitination.</text>
</comment>
<dbReference type="GO" id="GO:0070534">
    <property type="term" value="P:protein K63-linked ubiquitination"/>
    <property type="evidence" value="ECO:0007669"/>
    <property type="project" value="TreeGrafter"/>
</dbReference>
<evidence type="ECO:0000256" key="1">
    <source>
        <dbReference type="ARBA" id="ARBA00022679"/>
    </source>
</evidence>
<evidence type="ECO:0000313" key="6">
    <source>
        <dbReference type="EMBL" id="KAJ8934912.1"/>
    </source>
</evidence>
<dbReference type="AlphaFoldDB" id="A0AAV8X876"/>
<evidence type="ECO:0000313" key="7">
    <source>
        <dbReference type="Proteomes" id="UP001162162"/>
    </source>
</evidence>
<dbReference type="EC" id="2.3.2.26" evidence="4"/>
<comment type="caution">
    <text evidence="3">Lacks conserved residue(s) required for the propagation of feature annotation.</text>
</comment>
<dbReference type="GO" id="GO:0043161">
    <property type="term" value="P:proteasome-mediated ubiquitin-dependent protein catabolic process"/>
    <property type="evidence" value="ECO:0007669"/>
    <property type="project" value="TreeGrafter"/>
</dbReference>
<dbReference type="EMBL" id="JAPWTK010000965">
    <property type="protein sequence ID" value="KAJ8934912.1"/>
    <property type="molecule type" value="Genomic_DNA"/>
</dbReference>
<dbReference type="PANTHER" id="PTHR45670:SF1">
    <property type="entry name" value="E3 UBIQUITIN-PROTEIN LIGASE HECTD1"/>
    <property type="match status" value="1"/>
</dbReference>
<dbReference type="Proteomes" id="UP001162162">
    <property type="component" value="Unassembled WGS sequence"/>
</dbReference>
<dbReference type="Gene3D" id="3.90.1750.10">
    <property type="entry name" value="Hect, E3 ligase catalytic domains"/>
    <property type="match status" value="1"/>
</dbReference>
<dbReference type="InterPro" id="IPR000569">
    <property type="entry name" value="HECT_dom"/>
</dbReference>
<gene>
    <name evidence="6" type="ORF">NQ318_012462</name>
</gene>